<dbReference type="AlphaFoldDB" id="A0AAD8KL75"/>
<dbReference type="GO" id="GO:0016281">
    <property type="term" value="C:eukaryotic translation initiation factor 4F complex"/>
    <property type="evidence" value="ECO:0007669"/>
    <property type="project" value="TreeGrafter"/>
</dbReference>
<evidence type="ECO:0000259" key="5">
    <source>
        <dbReference type="PROSITE" id="PS51366"/>
    </source>
</evidence>
<evidence type="ECO:0000256" key="4">
    <source>
        <dbReference type="ARBA" id="ARBA00022917"/>
    </source>
</evidence>
<evidence type="ECO:0000313" key="7">
    <source>
        <dbReference type="Proteomes" id="UP001229421"/>
    </source>
</evidence>
<gene>
    <name evidence="6" type="ORF">QVD17_20428</name>
</gene>
<organism evidence="6 7">
    <name type="scientific">Tagetes erecta</name>
    <name type="common">African marigold</name>
    <dbReference type="NCBI Taxonomy" id="13708"/>
    <lineage>
        <taxon>Eukaryota</taxon>
        <taxon>Viridiplantae</taxon>
        <taxon>Streptophyta</taxon>
        <taxon>Embryophyta</taxon>
        <taxon>Tracheophyta</taxon>
        <taxon>Spermatophyta</taxon>
        <taxon>Magnoliopsida</taxon>
        <taxon>eudicotyledons</taxon>
        <taxon>Gunneridae</taxon>
        <taxon>Pentapetalae</taxon>
        <taxon>asterids</taxon>
        <taxon>campanulids</taxon>
        <taxon>Asterales</taxon>
        <taxon>Asteraceae</taxon>
        <taxon>Asteroideae</taxon>
        <taxon>Heliantheae alliance</taxon>
        <taxon>Tageteae</taxon>
        <taxon>Tagetes</taxon>
    </lineage>
</organism>
<reference evidence="6" key="1">
    <citation type="journal article" date="2023" name="bioRxiv">
        <title>Improved chromosome-level genome assembly for marigold (Tagetes erecta).</title>
        <authorList>
            <person name="Jiang F."/>
            <person name="Yuan L."/>
            <person name="Wang S."/>
            <person name="Wang H."/>
            <person name="Xu D."/>
            <person name="Wang A."/>
            <person name="Fan W."/>
        </authorList>
    </citation>
    <scope>NUCLEOTIDE SEQUENCE</scope>
    <source>
        <strain evidence="6">WSJ</strain>
        <tissue evidence="6">Leaf</tissue>
    </source>
</reference>
<dbReference type="Proteomes" id="UP001229421">
    <property type="component" value="Unassembled WGS sequence"/>
</dbReference>
<dbReference type="GO" id="GO:0003729">
    <property type="term" value="F:mRNA binding"/>
    <property type="evidence" value="ECO:0007669"/>
    <property type="project" value="TreeGrafter"/>
</dbReference>
<evidence type="ECO:0000256" key="3">
    <source>
        <dbReference type="ARBA" id="ARBA00022845"/>
    </source>
</evidence>
<dbReference type="Pfam" id="PF02847">
    <property type="entry name" value="MA3"/>
    <property type="match status" value="1"/>
</dbReference>
<evidence type="ECO:0000256" key="1">
    <source>
        <dbReference type="ARBA" id="ARBA00005775"/>
    </source>
</evidence>
<feature type="domain" description="MI" evidence="5">
    <location>
        <begin position="1"/>
        <end position="88"/>
    </location>
</feature>
<evidence type="ECO:0000313" key="6">
    <source>
        <dbReference type="EMBL" id="KAK1425084.1"/>
    </source>
</evidence>
<accession>A0AAD8KL75</accession>
<dbReference type="Gene3D" id="1.25.40.180">
    <property type="match status" value="1"/>
</dbReference>
<comment type="caution">
    <text evidence="6">The sequence shown here is derived from an EMBL/GenBank/DDBJ whole genome shotgun (WGS) entry which is preliminary data.</text>
</comment>
<dbReference type="FunFam" id="1.25.40.180:FF:000034">
    <property type="entry name" value="Eukaryotic translation initiation factor 4G"/>
    <property type="match status" value="1"/>
</dbReference>
<dbReference type="GO" id="GO:0003743">
    <property type="term" value="F:translation initiation factor activity"/>
    <property type="evidence" value="ECO:0007669"/>
    <property type="project" value="UniProtKB-KW"/>
</dbReference>
<evidence type="ECO:0000256" key="2">
    <source>
        <dbReference type="ARBA" id="ARBA00022540"/>
    </source>
</evidence>
<dbReference type="SUPFAM" id="SSF48371">
    <property type="entry name" value="ARM repeat"/>
    <property type="match status" value="1"/>
</dbReference>
<dbReference type="EMBL" id="JAUHHV010000005">
    <property type="protein sequence ID" value="KAK1425084.1"/>
    <property type="molecule type" value="Genomic_DNA"/>
</dbReference>
<keyword evidence="4" id="KW-0648">Protein biosynthesis</keyword>
<protein>
    <recommendedName>
        <fullName evidence="5">MI domain-containing protein</fullName>
    </recommendedName>
</protein>
<dbReference type="InterPro" id="IPR003891">
    <property type="entry name" value="Initiation_fac_eIF4g_MI"/>
</dbReference>
<dbReference type="PANTHER" id="PTHR23253">
    <property type="entry name" value="EUKARYOTIC TRANSLATION INITIATION FACTOR 4 GAMMA"/>
    <property type="match status" value="1"/>
</dbReference>
<dbReference type="GO" id="GO:0006417">
    <property type="term" value="P:regulation of translation"/>
    <property type="evidence" value="ECO:0007669"/>
    <property type="project" value="UniProtKB-KW"/>
</dbReference>
<keyword evidence="2" id="KW-0396">Initiation factor</keyword>
<keyword evidence="3" id="KW-0810">Translation regulation</keyword>
<proteinExistence type="inferred from homology"/>
<sequence length="152" mass="17239">MISIWVTDSFERKDMDRDALAKLLINLTKAQEQIITQDSLVRGFESVLSTLEEAVTDAPKATEFLGRMFARILLENVIPYKEVWRLIYDGGEEQGQLVETGLAAEVVGVILEIIKSEKGDPFLNEMCAASNLRVEIFRSPNMRKTSRLDKFI</sequence>
<name>A0AAD8KL75_TARER</name>
<comment type="similarity">
    <text evidence="1">Belongs to the eukaryotic initiation factor 4G family.</text>
</comment>
<dbReference type="InterPro" id="IPR016024">
    <property type="entry name" value="ARM-type_fold"/>
</dbReference>
<keyword evidence="7" id="KW-1185">Reference proteome</keyword>
<dbReference type="PANTHER" id="PTHR23253:SF9">
    <property type="entry name" value="EUKARYOTIC TRANSLATION INITIATION FACTOR 4 GAMMA 2"/>
    <property type="match status" value="1"/>
</dbReference>
<dbReference type="PROSITE" id="PS51366">
    <property type="entry name" value="MI"/>
    <property type="match status" value="1"/>
</dbReference>